<dbReference type="InterPro" id="IPR002634">
    <property type="entry name" value="BolA"/>
</dbReference>
<accession>A0A9K3D0N6</accession>
<dbReference type="SUPFAM" id="SSF82657">
    <property type="entry name" value="BolA-like"/>
    <property type="match status" value="1"/>
</dbReference>
<organism evidence="2 3">
    <name type="scientific">Kipferlia bialata</name>
    <dbReference type="NCBI Taxonomy" id="797122"/>
    <lineage>
        <taxon>Eukaryota</taxon>
        <taxon>Metamonada</taxon>
        <taxon>Carpediemonas-like organisms</taxon>
        <taxon>Kipferlia</taxon>
    </lineage>
</organism>
<proteinExistence type="inferred from homology"/>
<reference evidence="2 3" key="1">
    <citation type="journal article" date="2018" name="PLoS ONE">
        <title>The draft genome of Kipferlia bialata reveals reductive genome evolution in fornicate parasites.</title>
        <authorList>
            <person name="Tanifuji G."/>
            <person name="Takabayashi S."/>
            <person name="Kume K."/>
            <person name="Takagi M."/>
            <person name="Nakayama T."/>
            <person name="Kamikawa R."/>
            <person name="Inagaki Y."/>
            <person name="Hashimoto T."/>
        </authorList>
    </citation>
    <scope>NUCLEOTIDE SEQUENCE [LARGE SCALE GENOMIC DNA]</scope>
    <source>
        <strain evidence="2">NY0173</strain>
    </source>
</reference>
<protein>
    <submittedName>
        <fullName evidence="2">BolA protein</fullName>
    </submittedName>
</protein>
<sequence>MFSSVLKPVSGVLSILCRSITDVERHVQNVAEVTGRLEGAYPGASSIQVVDITPQGDEANGTYVAVNLVDEGFAGVPLLRRHREVGKLFGDLLSSNTVHAFSADVWTDEEWAKVQGSRL</sequence>
<dbReference type="Proteomes" id="UP000265618">
    <property type="component" value="Unassembled WGS sequence"/>
</dbReference>
<evidence type="ECO:0000256" key="1">
    <source>
        <dbReference type="RuleBase" id="RU003860"/>
    </source>
</evidence>
<comment type="similarity">
    <text evidence="1">Belongs to the BolA/IbaG family.</text>
</comment>
<evidence type="ECO:0000313" key="3">
    <source>
        <dbReference type="Proteomes" id="UP000265618"/>
    </source>
</evidence>
<evidence type="ECO:0000313" key="2">
    <source>
        <dbReference type="EMBL" id="GIQ85926.1"/>
    </source>
</evidence>
<comment type="caution">
    <text evidence="2">The sequence shown here is derived from an EMBL/GenBank/DDBJ whole genome shotgun (WGS) entry which is preliminary data.</text>
</comment>
<dbReference type="AlphaFoldDB" id="A0A9K3D0N6"/>
<name>A0A9K3D0N6_9EUKA</name>
<keyword evidence="3" id="KW-1185">Reference proteome</keyword>
<gene>
    <name evidence="2" type="ORF">KIPB_007677</name>
</gene>
<dbReference type="Pfam" id="PF01722">
    <property type="entry name" value="BolA"/>
    <property type="match status" value="1"/>
</dbReference>
<dbReference type="InterPro" id="IPR036065">
    <property type="entry name" value="BolA-like_sf"/>
</dbReference>
<dbReference type="EMBL" id="BDIP01002214">
    <property type="protein sequence ID" value="GIQ85926.1"/>
    <property type="molecule type" value="Genomic_DNA"/>
</dbReference>
<dbReference type="Gene3D" id="3.10.20.90">
    <property type="entry name" value="Phosphatidylinositol 3-kinase Catalytic Subunit, Chain A, domain 1"/>
    <property type="match status" value="1"/>
</dbReference>